<evidence type="ECO:0000256" key="3">
    <source>
        <dbReference type="ARBA" id="ARBA00022679"/>
    </source>
</evidence>
<accession>A0A517TED0</accession>
<evidence type="ECO:0000313" key="6">
    <source>
        <dbReference type="Proteomes" id="UP000319976"/>
    </source>
</evidence>
<dbReference type="EC" id="2.4.1.305" evidence="5"/>
<dbReference type="KEGG" id="chya:V22_39960"/>
<dbReference type="Gene3D" id="3.90.550.10">
    <property type="entry name" value="Spore Coat Polysaccharide Biosynthesis Protein SpsA, Chain A"/>
    <property type="match status" value="1"/>
</dbReference>
<reference evidence="5 6" key="1">
    <citation type="submission" date="2019-02" db="EMBL/GenBank/DDBJ databases">
        <title>Deep-cultivation of Planctomycetes and their phenomic and genomic characterization uncovers novel biology.</title>
        <authorList>
            <person name="Wiegand S."/>
            <person name="Jogler M."/>
            <person name="Boedeker C."/>
            <person name="Pinto D."/>
            <person name="Vollmers J."/>
            <person name="Rivas-Marin E."/>
            <person name="Kohn T."/>
            <person name="Peeters S.H."/>
            <person name="Heuer A."/>
            <person name="Rast P."/>
            <person name="Oberbeckmann S."/>
            <person name="Bunk B."/>
            <person name="Jeske O."/>
            <person name="Meyerdierks A."/>
            <person name="Storesund J.E."/>
            <person name="Kallscheuer N."/>
            <person name="Luecker S."/>
            <person name="Lage O.M."/>
            <person name="Pohl T."/>
            <person name="Merkel B.J."/>
            <person name="Hornburger P."/>
            <person name="Mueller R.-W."/>
            <person name="Bruemmer F."/>
            <person name="Labrenz M."/>
            <person name="Spormann A.M."/>
            <person name="Op den Camp H."/>
            <person name="Overmann J."/>
            <person name="Amann R."/>
            <person name="Jetten M.S.M."/>
            <person name="Mascher T."/>
            <person name="Medema M.H."/>
            <person name="Devos D.P."/>
            <person name="Kaster A.-K."/>
            <person name="Ovreas L."/>
            <person name="Rohde M."/>
            <person name="Galperin M.Y."/>
            <person name="Jogler C."/>
        </authorList>
    </citation>
    <scope>NUCLEOTIDE SEQUENCE [LARGE SCALE GENOMIC DNA]</scope>
    <source>
        <strain evidence="5 6">V22</strain>
    </source>
</reference>
<dbReference type="GO" id="GO:0016757">
    <property type="term" value="F:glycosyltransferase activity"/>
    <property type="evidence" value="ECO:0007669"/>
    <property type="project" value="UniProtKB-KW"/>
</dbReference>
<gene>
    <name evidence="5" type="primary">wfgD_2</name>
    <name evidence="5" type="ORF">V22_39960</name>
</gene>
<keyword evidence="6" id="KW-1185">Reference proteome</keyword>
<feature type="domain" description="Glycosyltransferase 2-like" evidence="4">
    <location>
        <begin position="48"/>
        <end position="209"/>
    </location>
</feature>
<dbReference type="PANTHER" id="PTHR43685:SF5">
    <property type="entry name" value="GLYCOSYLTRANSFERASE EPSE-RELATED"/>
    <property type="match status" value="1"/>
</dbReference>
<name>A0A517TED0_9PLAN</name>
<dbReference type="PANTHER" id="PTHR43685">
    <property type="entry name" value="GLYCOSYLTRANSFERASE"/>
    <property type="match status" value="1"/>
</dbReference>
<evidence type="ECO:0000256" key="1">
    <source>
        <dbReference type="ARBA" id="ARBA00006739"/>
    </source>
</evidence>
<dbReference type="InterPro" id="IPR050834">
    <property type="entry name" value="Glycosyltransf_2"/>
</dbReference>
<proteinExistence type="inferred from homology"/>
<dbReference type="InterPro" id="IPR001173">
    <property type="entry name" value="Glyco_trans_2-like"/>
</dbReference>
<evidence type="ECO:0000259" key="4">
    <source>
        <dbReference type="Pfam" id="PF00535"/>
    </source>
</evidence>
<dbReference type="EMBL" id="CP036316">
    <property type="protein sequence ID" value="QDT66725.1"/>
    <property type="molecule type" value="Genomic_DNA"/>
</dbReference>
<evidence type="ECO:0000256" key="2">
    <source>
        <dbReference type="ARBA" id="ARBA00022676"/>
    </source>
</evidence>
<keyword evidence="3 5" id="KW-0808">Transferase</keyword>
<evidence type="ECO:0000313" key="5">
    <source>
        <dbReference type="EMBL" id="QDT66725.1"/>
    </source>
</evidence>
<dbReference type="SUPFAM" id="SSF53448">
    <property type="entry name" value="Nucleotide-diphospho-sugar transferases"/>
    <property type="match status" value="1"/>
</dbReference>
<dbReference type="AlphaFoldDB" id="A0A517TED0"/>
<dbReference type="Proteomes" id="UP000319976">
    <property type="component" value="Chromosome"/>
</dbReference>
<sequence length="316" mass="36745">MDWSRELFCNKSRVGICLLPEKQDNAFQENLSVNLPGTANMTARPLVSVLMPTWRTPVEFVRQAIESVLQQEYDNLELMIVEDPSDQQATDLVQSFNDERIRYHLNGIRTSLVAQRNLALEMSRGDLIAKADADDIYASDRLMKQVQEFEKRPELDVLGGQIEIIDANGNTIGQRHYPLTHKEILRLYPIQNPFAHPTVCFRRELYEQHGGYLAEFPVAHDYAFLSMLARRGATLGNLPDVLTQYRLHPYSIKSTRLKDTIRATLNVKRKYWSQQIRSTARMRYWAENLMLYAPASAVYYSFQLLEYQRQKKMVHQ</sequence>
<organism evidence="5 6">
    <name type="scientific">Calycomorphotria hydatis</name>
    <dbReference type="NCBI Taxonomy" id="2528027"/>
    <lineage>
        <taxon>Bacteria</taxon>
        <taxon>Pseudomonadati</taxon>
        <taxon>Planctomycetota</taxon>
        <taxon>Planctomycetia</taxon>
        <taxon>Planctomycetales</taxon>
        <taxon>Planctomycetaceae</taxon>
        <taxon>Calycomorphotria</taxon>
    </lineage>
</organism>
<comment type="similarity">
    <text evidence="1">Belongs to the glycosyltransferase 2 family.</text>
</comment>
<keyword evidence="2 5" id="KW-0328">Glycosyltransferase</keyword>
<dbReference type="Pfam" id="PF00535">
    <property type="entry name" value="Glycos_transf_2"/>
    <property type="match status" value="1"/>
</dbReference>
<dbReference type="InterPro" id="IPR029044">
    <property type="entry name" value="Nucleotide-diphossugar_trans"/>
</dbReference>
<protein>
    <submittedName>
        <fullName evidence="5">UDP-Glc:alpha-D-GlcNAc-diphosphoundecaprenol beta-1,3-glucosyltransferase WfgD</fullName>
        <ecNumber evidence="5">2.4.1.305</ecNumber>
    </submittedName>
</protein>
<dbReference type="OrthoDB" id="9772170at2"/>